<dbReference type="SUPFAM" id="SSF118352">
    <property type="entry name" value="HSP33 redox switch-like"/>
    <property type="match status" value="1"/>
</dbReference>
<dbReference type="InterPro" id="IPR000397">
    <property type="entry name" value="Heat_shock_Hsp33"/>
</dbReference>
<dbReference type="AlphaFoldDB" id="A0A9D5M256"/>
<dbReference type="PANTHER" id="PTHR30111">
    <property type="entry name" value="33 KDA CHAPERONIN"/>
    <property type="match status" value="1"/>
</dbReference>
<dbReference type="PIRSF" id="PIRSF005261">
    <property type="entry name" value="Heat_shock_Hsp33"/>
    <property type="match status" value="1"/>
</dbReference>
<evidence type="ECO:0000313" key="8">
    <source>
        <dbReference type="Proteomes" id="UP000806542"/>
    </source>
</evidence>
<feature type="disulfide bond" description="Redox-active" evidence="6">
    <location>
        <begin position="237"/>
        <end position="239"/>
    </location>
</feature>
<keyword evidence="1 6" id="KW-0963">Cytoplasm</keyword>
<dbReference type="HAMAP" id="MF_00117">
    <property type="entry name" value="HslO"/>
    <property type="match status" value="1"/>
</dbReference>
<dbReference type="GO" id="GO:0042026">
    <property type="term" value="P:protein refolding"/>
    <property type="evidence" value="ECO:0007669"/>
    <property type="project" value="TreeGrafter"/>
</dbReference>
<dbReference type="EMBL" id="JADCKB010000010">
    <property type="protein sequence ID" value="MBE5040073.1"/>
    <property type="molecule type" value="Genomic_DNA"/>
</dbReference>
<evidence type="ECO:0000256" key="1">
    <source>
        <dbReference type="ARBA" id="ARBA00022490"/>
    </source>
</evidence>
<proteinExistence type="inferred from homology"/>
<reference evidence="7" key="1">
    <citation type="submission" date="2020-10" db="EMBL/GenBank/DDBJ databases">
        <title>ChiBAC.</title>
        <authorList>
            <person name="Zenner C."/>
            <person name="Hitch T.C.A."/>
            <person name="Clavel T."/>
        </authorList>
    </citation>
    <scope>NUCLEOTIDE SEQUENCE</scope>
    <source>
        <strain evidence="7">DSM 107454</strain>
    </source>
</reference>
<accession>A0A9D5M256</accession>
<keyword evidence="3 6" id="KW-1015">Disulfide bond</keyword>
<dbReference type="Pfam" id="PF01430">
    <property type="entry name" value="HSP33"/>
    <property type="match status" value="1"/>
</dbReference>
<evidence type="ECO:0000256" key="3">
    <source>
        <dbReference type="ARBA" id="ARBA00023157"/>
    </source>
</evidence>
<comment type="function">
    <text evidence="6">Redox regulated molecular chaperone. Protects both thermally unfolding and oxidatively damaged proteins from irreversible aggregation. Plays an important role in the bacterial defense system toward oxidative stress.</text>
</comment>
<evidence type="ECO:0000256" key="4">
    <source>
        <dbReference type="ARBA" id="ARBA00023186"/>
    </source>
</evidence>
<comment type="similarity">
    <text evidence="6">Belongs to the HSP33 family.</text>
</comment>
<evidence type="ECO:0000256" key="6">
    <source>
        <dbReference type="HAMAP-Rule" id="MF_00117"/>
    </source>
</evidence>
<dbReference type="GO" id="GO:0044183">
    <property type="term" value="F:protein folding chaperone"/>
    <property type="evidence" value="ECO:0007669"/>
    <property type="project" value="TreeGrafter"/>
</dbReference>
<dbReference type="InterPro" id="IPR016153">
    <property type="entry name" value="Heat_shock_Hsp33_N"/>
</dbReference>
<dbReference type="Gene3D" id="3.90.1280.10">
    <property type="entry name" value="HSP33 redox switch-like"/>
    <property type="match status" value="1"/>
</dbReference>
<comment type="caution">
    <text evidence="7">The sequence shown here is derived from an EMBL/GenBank/DDBJ whole genome shotgun (WGS) entry which is preliminary data.</text>
</comment>
<keyword evidence="4 6" id="KW-0143">Chaperone</keyword>
<name>A0A9D5M256_9FIRM</name>
<evidence type="ECO:0000313" key="7">
    <source>
        <dbReference type="EMBL" id="MBE5040073.1"/>
    </source>
</evidence>
<comment type="subcellular location">
    <subcellularLocation>
        <location evidence="6">Cytoplasm</location>
    </subcellularLocation>
</comment>
<dbReference type="InterPro" id="IPR016154">
    <property type="entry name" value="Heat_shock_Hsp33_C"/>
</dbReference>
<evidence type="ECO:0000256" key="5">
    <source>
        <dbReference type="ARBA" id="ARBA00023284"/>
    </source>
</evidence>
<organism evidence="7 8">
    <name type="scientific">Ructibacterium gallinarum</name>
    <dbReference type="NCBI Taxonomy" id="2779355"/>
    <lineage>
        <taxon>Bacteria</taxon>
        <taxon>Bacillati</taxon>
        <taxon>Bacillota</taxon>
        <taxon>Clostridia</taxon>
        <taxon>Eubacteriales</taxon>
        <taxon>Oscillospiraceae</taxon>
        <taxon>Ructibacterium</taxon>
    </lineage>
</organism>
<keyword evidence="8" id="KW-1185">Reference proteome</keyword>
<feature type="disulfide bond" description="Redox-active" evidence="6">
    <location>
        <begin position="270"/>
        <end position="273"/>
    </location>
</feature>
<dbReference type="GO" id="GO:0051082">
    <property type="term" value="F:unfolded protein binding"/>
    <property type="evidence" value="ECO:0007669"/>
    <property type="project" value="UniProtKB-UniRule"/>
</dbReference>
<gene>
    <name evidence="6 7" type="primary">hslO</name>
    <name evidence="7" type="ORF">INF28_06290</name>
</gene>
<dbReference type="Proteomes" id="UP000806542">
    <property type="component" value="Unassembled WGS sequence"/>
</dbReference>
<protein>
    <recommendedName>
        <fullName evidence="6">33 kDa chaperonin</fullName>
    </recommendedName>
    <alternativeName>
        <fullName evidence="6">Heat shock protein 33 homolog</fullName>
        <shortName evidence="6">HSP33</shortName>
    </alternativeName>
</protein>
<dbReference type="PANTHER" id="PTHR30111:SF1">
    <property type="entry name" value="33 KDA CHAPERONIN"/>
    <property type="match status" value="1"/>
</dbReference>
<dbReference type="Gene3D" id="3.55.30.10">
    <property type="entry name" value="Hsp33 domain"/>
    <property type="match status" value="1"/>
</dbReference>
<dbReference type="CDD" id="cd00498">
    <property type="entry name" value="Hsp33"/>
    <property type="match status" value="1"/>
</dbReference>
<dbReference type="RefSeq" id="WP_226392619.1">
    <property type="nucleotide sequence ID" value="NZ_JADCKB010000010.1"/>
</dbReference>
<dbReference type="GO" id="GO:0005737">
    <property type="term" value="C:cytoplasm"/>
    <property type="evidence" value="ECO:0007669"/>
    <property type="project" value="UniProtKB-SubCell"/>
</dbReference>
<keyword evidence="2 6" id="KW-0862">Zinc</keyword>
<sequence>MSDILTKAITRDGFLKASAVVSTDTVNQAHLFHQTSPVASAALGRLLTAALLMADPLKEKDATLTLQVRGDGPLGMIAAVADSSGGVKGYAANPAVDLPLKPNGKLDVGTAVGRGTLSVIRDLRLKEPYIGQTPLQTGEIGDDLAYYFMQSEQIPTAAALGVLVDRDFSIACAGGFLIQVMPGCDEKTLSKLENSIKGLNGVTDLLQKGMDSRELLSYVMLGFDMEFLDSYPVAYRCGCSRERMERAIFSLGEQEIRSMIEEQGQAEITCQFCGTSYLFNRTELETLYEKARKHKIERKIKYTGEKG</sequence>
<dbReference type="NCBIfam" id="NF001033">
    <property type="entry name" value="PRK00114.1"/>
    <property type="match status" value="1"/>
</dbReference>
<keyword evidence="5 6" id="KW-0676">Redox-active center</keyword>
<evidence type="ECO:0000256" key="2">
    <source>
        <dbReference type="ARBA" id="ARBA00022833"/>
    </source>
</evidence>
<comment type="PTM">
    <text evidence="6">Under oxidizing conditions two disulfide bonds are formed involving the reactive cysteines. Under reducing conditions zinc is bound to the reactive cysteines and the protein is inactive.</text>
</comment>
<dbReference type="SUPFAM" id="SSF64397">
    <property type="entry name" value="Hsp33 domain"/>
    <property type="match status" value="1"/>
</dbReference>